<keyword evidence="4" id="KW-0812">Transmembrane</keyword>
<dbReference type="GeneID" id="17293648"/>
<evidence type="ECO:0000313" key="9">
    <source>
        <dbReference type="EMBL" id="EKX36882.1"/>
    </source>
</evidence>
<dbReference type="InterPro" id="IPR056508">
    <property type="entry name" value="HPAT-like"/>
</dbReference>
<evidence type="ECO:0000313" key="10">
    <source>
        <dbReference type="EnsemblProtists" id="EKX36882"/>
    </source>
</evidence>
<dbReference type="OrthoDB" id="2015991at2759"/>
<keyword evidence="11" id="KW-1185">Reference proteome</keyword>
<evidence type="ECO:0000256" key="6">
    <source>
        <dbReference type="ARBA" id="ARBA00023136"/>
    </source>
</evidence>
<evidence type="ECO:0000256" key="2">
    <source>
        <dbReference type="ARBA" id="ARBA00022676"/>
    </source>
</evidence>
<feature type="domain" description="Glycosyltransferase family 18 catalytic" evidence="7">
    <location>
        <begin position="285"/>
        <end position="374"/>
    </location>
</feature>
<sequence>MEMFGDDSRRADHKGSSNLTGQRLGLFRVLETAASASASSKSPADVQRLLIRDLSSPNSSIESAELDLIAGDSKVVLARKSDVTVRRKFWAAMTAALKHRLLLLHPNANLTLTPSLSELSSNDLVFVTSAFDQNCHEACAENGEEWQCSSPWFDLLNRCDLLQVAFPHAATCLSHFYGRDLPALSSDVGGYARGDYVLVNSKPQEYDISCDAQGEHSARLCACKRSGTGGRDLQSRVSRIVIKQLQQFDKRLAGGQQAAGQANEWWAERSAQSLIEDIEKKRTTFLEANQGVSCFTACQEQNLACQRIWFDVLNNCEALAVAFPSHKICSTDFYGRDLPAYRPEDLTVLVNKKPRTYSSSCGGKHEKTKRLCGCGFSKGGSTTSRTFHTVYNVQASKYFEWQVRYMHFWFKQANMPGKITRLLSANQPDFLAGEIPTHTSPPYKSDDPNDHYTPYNKPWAIHRWLQDAEPTEDVILIVDPDCMFLSRMEFMVEEGAPVAQQAFYHFDFSTDDVPMQIARRYCRNCSFLDPIAVPIIIHRHDIARIAPLWLKKTREIRIDKPNWPISWYNTSMSPVGLTWTAEMFGYVFAAAELGIRHEIWDLQNVPRVHKEIFTSIIHYHVEVPIPDGTRNSRDTKHEWKTVNKYVPEVRRR</sequence>
<dbReference type="HOGENOM" id="CLU_420624_0_0_1"/>
<keyword evidence="2" id="KW-0328">Glycosyltransferase</keyword>
<evidence type="ECO:0000313" key="11">
    <source>
        <dbReference type="Proteomes" id="UP000011087"/>
    </source>
</evidence>
<protein>
    <submittedName>
        <fullName evidence="9 10">Uncharacterized protein</fullName>
    </submittedName>
</protein>
<dbReference type="EnsemblProtists" id="EKX36882">
    <property type="protein sequence ID" value="EKX36882"/>
    <property type="gene ID" value="GUITHDRAFT_116905"/>
</dbReference>
<comment type="subcellular location">
    <subcellularLocation>
        <location evidence="1">Membrane</location>
        <topology evidence="1">Single-pass membrane protein</topology>
    </subcellularLocation>
</comment>
<evidence type="ECO:0000256" key="4">
    <source>
        <dbReference type="ARBA" id="ARBA00022692"/>
    </source>
</evidence>
<dbReference type="PANTHER" id="PTHR31485:SF7">
    <property type="entry name" value="PEPTIDYL SERINE ALPHA-GALACTOSYLTRANSFERASE"/>
    <property type="match status" value="1"/>
</dbReference>
<keyword evidence="6" id="KW-0472">Membrane</keyword>
<reference evidence="10" key="3">
    <citation type="submission" date="2016-03" db="UniProtKB">
        <authorList>
            <consortium name="EnsemblProtists"/>
        </authorList>
    </citation>
    <scope>IDENTIFICATION</scope>
</reference>
<dbReference type="KEGG" id="gtt:GUITHDRAFT_116905"/>
<name>L1IL92_GUITC</name>
<evidence type="ECO:0000259" key="8">
    <source>
        <dbReference type="Pfam" id="PF23452"/>
    </source>
</evidence>
<organism evidence="9">
    <name type="scientific">Guillardia theta (strain CCMP2712)</name>
    <name type="common">Cryptophyte</name>
    <dbReference type="NCBI Taxonomy" id="905079"/>
    <lineage>
        <taxon>Eukaryota</taxon>
        <taxon>Cryptophyceae</taxon>
        <taxon>Pyrenomonadales</taxon>
        <taxon>Geminigeraceae</taxon>
        <taxon>Guillardia</taxon>
    </lineage>
</organism>
<dbReference type="STRING" id="905079.L1IL92"/>
<keyword evidence="3" id="KW-0808">Transferase</keyword>
<accession>L1IL92</accession>
<gene>
    <name evidence="9" type="ORF">GUITHDRAFT_116905</name>
</gene>
<dbReference type="RefSeq" id="XP_005823862.1">
    <property type="nucleotide sequence ID" value="XM_005823805.1"/>
</dbReference>
<dbReference type="Proteomes" id="UP000011087">
    <property type="component" value="Unassembled WGS sequence"/>
</dbReference>
<dbReference type="GO" id="GO:0030144">
    <property type="term" value="F:alpha-1,6-mannosylglycoprotein 6-beta-N-acetylglucosaminyltransferase activity"/>
    <property type="evidence" value="ECO:0007669"/>
    <property type="project" value="InterPro"/>
</dbReference>
<dbReference type="GO" id="GO:0016020">
    <property type="term" value="C:membrane"/>
    <property type="evidence" value="ECO:0007669"/>
    <property type="project" value="UniProtKB-SubCell"/>
</dbReference>
<reference evidence="11" key="2">
    <citation type="submission" date="2012-11" db="EMBL/GenBank/DDBJ databases">
        <authorList>
            <person name="Kuo A."/>
            <person name="Curtis B.A."/>
            <person name="Tanifuji G."/>
            <person name="Burki F."/>
            <person name="Gruber A."/>
            <person name="Irimia M."/>
            <person name="Maruyama S."/>
            <person name="Arias M.C."/>
            <person name="Ball S.G."/>
            <person name="Gile G.H."/>
            <person name="Hirakawa Y."/>
            <person name="Hopkins J.F."/>
            <person name="Rensing S.A."/>
            <person name="Schmutz J."/>
            <person name="Symeonidi A."/>
            <person name="Elias M."/>
            <person name="Eveleigh R.J."/>
            <person name="Herman E.K."/>
            <person name="Klute M.J."/>
            <person name="Nakayama T."/>
            <person name="Obornik M."/>
            <person name="Reyes-Prieto A."/>
            <person name="Armbrust E.V."/>
            <person name="Aves S.J."/>
            <person name="Beiko R.G."/>
            <person name="Coutinho P."/>
            <person name="Dacks J.B."/>
            <person name="Durnford D.G."/>
            <person name="Fast N.M."/>
            <person name="Green B.R."/>
            <person name="Grisdale C."/>
            <person name="Hempe F."/>
            <person name="Henrissat B."/>
            <person name="Hoppner M.P."/>
            <person name="Ishida K.-I."/>
            <person name="Kim E."/>
            <person name="Koreny L."/>
            <person name="Kroth P.G."/>
            <person name="Liu Y."/>
            <person name="Malik S.-B."/>
            <person name="Maier U.G."/>
            <person name="McRose D."/>
            <person name="Mock T."/>
            <person name="Neilson J.A."/>
            <person name="Onodera N.T."/>
            <person name="Poole A.M."/>
            <person name="Pritham E.J."/>
            <person name="Richards T.A."/>
            <person name="Rocap G."/>
            <person name="Roy S.W."/>
            <person name="Sarai C."/>
            <person name="Schaack S."/>
            <person name="Shirato S."/>
            <person name="Slamovits C.H."/>
            <person name="Spencer D.F."/>
            <person name="Suzuki S."/>
            <person name="Worden A.Z."/>
            <person name="Zauner S."/>
            <person name="Barry K."/>
            <person name="Bell C."/>
            <person name="Bharti A.K."/>
            <person name="Crow J.A."/>
            <person name="Grimwood J."/>
            <person name="Kramer R."/>
            <person name="Lindquist E."/>
            <person name="Lucas S."/>
            <person name="Salamov A."/>
            <person name="McFadden G.I."/>
            <person name="Lane C.E."/>
            <person name="Keeling P.J."/>
            <person name="Gray M.W."/>
            <person name="Grigoriev I.V."/>
            <person name="Archibald J.M."/>
        </authorList>
    </citation>
    <scope>NUCLEOTIDE SEQUENCE</scope>
    <source>
        <strain evidence="11">CCMP2712</strain>
    </source>
</reference>
<dbReference type="Pfam" id="PF23452">
    <property type="entry name" value="HPAT"/>
    <property type="match status" value="1"/>
</dbReference>
<dbReference type="EMBL" id="JH993066">
    <property type="protein sequence ID" value="EKX36882.1"/>
    <property type="molecule type" value="Genomic_DNA"/>
</dbReference>
<dbReference type="AlphaFoldDB" id="L1IL92"/>
<dbReference type="PaxDb" id="55529-EKX36882"/>
<reference evidence="9 11" key="1">
    <citation type="journal article" date="2012" name="Nature">
        <title>Algal genomes reveal evolutionary mosaicism and the fate of nucleomorphs.</title>
        <authorList>
            <consortium name="DOE Joint Genome Institute"/>
            <person name="Curtis B.A."/>
            <person name="Tanifuji G."/>
            <person name="Burki F."/>
            <person name="Gruber A."/>
            <person name="Irimia M."/>
            <person name="Maruyama S."/>
            <person name="Arias M.C."/>
            <person name="Ball S.G."/>
            <person name="Gile G.H."/>
            <person name="Hirakawa Y."/>
            <person name="Hopkins J.F."/>
            <person name="Kuo A."/>
            <person name="Rensing S.A."/>
            <person name="Schmutz J."/>
            <person name="Symeonidi A."/>
            <person name="Elias M."/>
            <person name="Eveleigh R.J."/>
            <person name="Herman E.K."/>
            <person name="Klute M.J."/>
            <person name="Nakayama T."/>
            <person name="Obornik M."/>
            <person name="Reyes-Prieto A."/>
            <person name="Armbrust E.V."/>
            <person name="Aves S.J."/>
            <person name="Beiko R.G."/>
            <person name="Coutinho P."/>
            <person name="Dacks J.B."/>
            <person name="Durnford D.G."/>
            <person name="Fast N.M."/>
            <person name="Green B.R."/>
            <person name="Grisdale C.J."/>
            <person name="Hempel F."/>
            <person name="Henrissat B."/>
            <person name="Hoppner M.P."/>
            <person name="Ishida K."/>
            <person name="Kim E."/>
            <person name="Koreny L."/>
            <person name="Kroth P.G."/>
            <person name="Liu Y."/>
            <person name="Malik S.B."/>
            <person name="Maier U.G."/>
            <person name="McRose D."/>
            <person name="Mock T."/>
            <person name="Neilson J.A."/>
            <person name="Onodera N.T."/>
            <person name="Poole A.M."/>
            <person name="Pritham E.J."/>
            <person name="Richards T.A."/>
            <person name="Rocap G."/>
            <person name="Roy S.W."/>
            <person name="Sarai C."/>
            <person name="Schaack S."/>
            <person name="Shirato S."/>
            <person name="Slamovits C.H."/>
            <person name="Spencer D.F."/>
            <person name="Suzuki S."/>
            <person name="Worden A.Z."/>
            <person name="Zauner S."/>
            <person name="Barry K."/>
            <person name="Bell C."/>
            <person name="Bharti A.K."/>
            <person name="Crow J.A."/>
            <person name="Grimwood J."/>
            <person name="Kramer R."/>
            <person name="Lindquist E."/>
            <person name="Lucas S."/>
            <person name="Salamov A."/>
            <person name="McFadden G.I."/>
            <person name="Lane C.E."/>
            <person name="Keeling P.J."/>
            <person name="Gray M.W."/>
            <person name="Grigoriev I.V."/>
            <person name="Archibald J.M."/>
        </authorList>
    </citation>
    <scope>NUCLEOTIDE SEQUENCE</scope>
    <source>
        <strain evidence="9 11">CCMP2712</strain>
    </source>
</reference>
<dbReference type="UniPathway" id="UPA00378"/>
<dbReference type="PANTHER" id="PTHR31485">
    <property type="entry name" value="PEPTIDYL SERINE ALPHA-GALACTOSYLTRANSFERASE"/>
    <property type="match status" value="1"/>
</dbReference>
<dbReference type="InterPro" id="IPR044845">
    <property type="entry name" value="HPAT/SRGT1-like"/>
</dbReference>
<evidence type="ECO:0000259" key="7">
    <source>
        <dbReference type="Pfam" id="PF15024"/>
    </source>
</evidence>
<keyword evidence="5" id="KW-1133">Transmembrane helix</keyword>
<evidence type="ECO:0000256" key="5">
    <source>
        <dbReference type="ARBA" id="ARBA00022989"/>
    </source>
</evidence>
<proteinExistence type="predicted"/>
<feature type="domain" description="Hydroxyproline O-arabinosyltransferase-like" evidence="8">
    <location>
        <begin position="387"/>
        <end position="606"/>
    </location>
</feature>
<dbReference type="Pfam" id="PF15024">
    <property type="entry name" value="Glyco_transf_18"/>
    <property type="match status" value="1"/>
</dbReference>
<dbReference type="InterPro" id="IPR026116">
    <property type="entry name" value="GT18_cat"/>
</dbReference>
<evidence type="ECO:0000256" key="1">
    <source>
        <dbReference type="ARBA" id="ARBA00004167"/>
    </source>
</evidence>
<evidence type="ECO:0000256" key="3">
    <source>
        <dbReference type="ARBA" id="ARBA00022679"/>
    </source>
</evidence>